<evidence type="ECO:0000259" key="2">
    <source>
        <dbReference type="PROSITE" id="PS50940"/>
    </source>
</evidence>
<dbReference type="InterPro" id="IPR052976">
    <property type="entry name" value="Scoloptoxin-like"/>
</dbReference>
<protein>
    <recommendedName>
        <fullName evidence="2">Chitin-binding type-2 domain-containing protein</fullName>
    </recommendedName>
</protein>
<name>A0A3L8D3N8_OOCBI</name>
<dbReference type="SUPFAM" id="SSF57625">
    <property type="entry name" value="Invertebrate chitin-binding proteins"/>
    <property type="match status" value="1"/>
</dbReference>
<feature type="region of interest" description="Disordered" evidence="1">
    <location>
        <begin position="1"/>
        <end position="27"/>
    </location>
</feature>
<feature type="domain" description="Chitin-binding type-2" evidence="2">
    <location>
        <begin position="45"/>
        <end position="104"/>
    </location>
</feature>
<feature type="compositionally biased region" description="Polar residues" evidence="1">
    <location>
        <begin position="1"/>
        <end position="13"/>
    </location>
</feature>
<gene>
    <name evidence="3" type="ORF">DMN91_012897</name>
</gene>
<dbReference type="Proteomes" id="UP000279307">
    <property type="component" value="Chromosome 14"/>
</dbReference>
<dbReference type="Gene3D" id="2.170.140.10">
    <property type="entry name" value="Chitin binding domain"/>
    <property type="match status" value="1"/>
</dbReference>
<organism evidence="3">
    <name type="scientific">Ooceraea biroi</name>
    <name type="common">Clonal raider ant</name>
    <name type="synonym">Cerapachys biroi</name>
    <dbReference type="NCBI Taxonomy" id="2015173"/>
    <lineage>
        <taxon>Eukaryota</taxon>
        <taxon>Metazoa</taxon>
        <taxon>Ecdysozoa</taxon>
        <taxon>Arthropoda</taxon>
        <taxon>Hexapoda</taxon>
        <taxon>Insecta</taxon>
        <taxon>Pterygota</taxon>
        <taxon>Neoptera</taxon>
        <taxon>Endopterygota</taxon>
        <taxon>Hymenoptera</taxon>
        <taxon>Apocrita</taxon>
        <taxon>Aculeata</taxon>
        <taxon>Formicoidea</taxon>
        <taxon>Formicidae</taxon>
        <taxon>Dorylinae</taxon>
        <taxon>Ooceraea</taxon>
    </lineage>
</organism>
<dbReference type="SMART" id="SM00494">
    <property type="entry name" value="ChtBD2"/>
    <property type="match status" value="1"/>
</dbReference>
<dbReference type="EMBL" id="QOIP01000014">
    <property type="protein sequence ID" value="RLU15010.1"/>
    <property type="molecule type" value="Genomic_DNA"/>
</dbReference>
<dbReference type="AlphaFoldDB" id="A0A3L8D3N8"/>
<dbReference type="GO" id="GO:0005576">
    <property type="term" value="C:extracellular region"/>
    <property type="evidence" value="ECO:0007669"/>
    <property type="project" value="InterPro"/>
</dbReference>
<dbReference type="OrthoDB" id="6428908at2759"/>
<comment type="caution">
    <text evidence="3">The sequence shown here is derived from an EMBL/GenBank/DDBJ whole genome shotgun (WGS) entry which is preliminary data.</text>
</comment>
<evidence type="ECO:0000313" key="3">
    <source>
        <dbReference type="EMBL" id="RLU15010.1"/>
    </source>
</evidence>
<dbReference type="Pfam" id="PF01607">
    <property type="entry name" value="CBM_14"/>
    <property type="match status" value="1"/>
</dbReference>
<dbReference type="GO" id="GO:0008061">
    <property type="term" value="F:chitin binding"/>
    <property type="evidence" value="ECO:0007669"/>
    <property type="project" value="InterPro"/>
</dbReference>
<reference evidence="3" key="1">
    <citation type="journal article" date="2018" name="Genome Res.">
        <title>The genomic architecture and molecular evolution of ant odorant receptors.</title>
        <authorList>
            <person name="McKenzie S.K."/>
            <person name="Kronauer D.J.C."/>
        </authorList>
    </citation>
    <scope>NUCLEOTIDE SEQUENCE [LARGE SCALE GENOMIC DNA]</scope>
    <source>
        <strain evidence="3">Clonal line C1</strain>
    </source>
</reference>
<proteinExistence type="predicted"/>
<sequence length="521" mass="58833">MHSHEQMSYNHGYSYQDPRDQSDNGGIPGVAGKDYPIFHEAPQTRFNCGQQQYPSYYADPEADCRVFYICQHDGRKDSFLCPNGTLFNPKRLVCAWWNTVDCSRAQSFYSINEAVAKAMGEADRLTRDIIILGLHNLSNQVVRVEVRAENREEDFQVLLVDIHPAAQGRLVPEDQVYLAGNLESLVVVIHHQDIQVNVLAVLNQVHQVDLGDFHQDKVLPKDIPGNVPQFPFRVVNRQGGLERAQVVIHPAVQVHPEGFHQDQVVDILVADLVGKDLPDIRAGAQESQKGPAIPVDDRVEDIPADRFLEVIPAEYKSLVAREVDILVEGQDLDIQGVLKDLVVVQVLKDQAGILGQEDQAGIRDREDQADLKVLEVSKAQVEHLAAAILVLDQEDIQVDQEHKDQAAIRVVPARKDRVGIQAVPERKDQEEFQADQVRKDQEGFQVDLVLKDRVDIQADQVLKDRVDIQVDQVLKDRVDIQVDQVHKDQEVSQVDQARKARVDQVDQVHKGREVFQLDRVQ</sequence>
<accession>A0A3L8D3N8</accession>
<dbReference type="InterPro" id="IPR036508">
    <property type="entry name" value="Chitin-bd_dom_sf"/>
</dbReference>
<dbReference type="InterPro" id="IPR002557">
    <property type="entry name" value="Chitin-bd_dom"/>
</dbReference>
<reference evidence="3" key="2">
    <citation type="submission" date="2018-07" db="EMBL/GenBank/DDBJ databases">
        <authorList>
            <person name="Mckenzie S.K."/>
            <person name="Kronauer D.J.C."/>
        </authorList>
    </citation>
    <scope>NUCLEOTIDE SEQUENCE</scope>
    <source>
        <strain evidence="3">Clonal line C1</strain>
    </source>
</reference>
<dbReference type="PROSITE" id="PS50940">
    <property type="entry name" value="CHIT_BIND_II"/>
    <property type="match status" value="1"/>
</dbReference>
<dbReference type="PANTHER" id="PTHR22933">
    <property type="entry name" value="FI18007P1-RELATED"/>
    <property type="match status" value="1"/>
</dbReference>
<evidence type="ECO:0000256" key="1">
    <source>
        <dbReference type="SAM" id="MobiDB-lite"/>
    </source>
</evidence>
<dbReference type="PANTHER" id="PTHR22933:SF42">
    <property type="entry name" value="FI18455P1-RELATED"/>
    <property type="match status" value="1"/>
</dbReference>